<protein>
    <submittedName>
        <fullName evidence="1">Uncharacterized protein</fullName>
    </submittedName>
</protein>
<organism evidence="1 2">
    <name type="scientific">Nonomuraea jiangxiensis</name>
    <dbReference type="NCBI Taxonomy" id="633440"/>
    <lineage>
        <taxon>Bacteria</taxon>
        <taxon>Bacillati</taxon>
        <taxon>Actinomycetota</taxon>
        <taxon>Actinomycetes</taxon>
        <taxon>Streptosporangiales</taxon>
        <taxon>Streptosporangiaceae</taxon>
        <taxon>Nonomuraea</taxon>
    </lineage>
</organism>
<evidence type="ECO:0000313" key="2">
    <source>
        <dbReference type="Proteomes" id="UP000199202"/>
    </source>
</evidence>
<reference evidence="1 2" key="1">
    <citation type="submission" date="2016-10" db="EMBL/GenBank/DDBJ databases">
        <authorList>
            <person name="de Groot N.N."/>
        </authorList>
    </citation>
    <scope>NUCLEOTIDE SEQUENCE [LARGE SCALE GENOMIC DNA]</scope>
    <source>
        <strain evidence="1 2">CGMCC 4.6533</strain>
    </source>
</reference>
<dbReference type="Proteomes" id="UP000199202">
    <property type="component" value="Unassembled WGS sequence"/>
</dbReference>
<dbReference type="STRING" id="633440.SAMN05421869_102104"/>
<dbReference type="RefSeq" id="WP_090929357.1">
    <property type="nucleotide sequence ID" value="NZ_FNDJ01000002.1"/>
</dbReference>
<keyword evidence="2" id="KW-1185">Reference proteome</keyword>
<name>A0A1G8BS37_9ACTN</name>
<gene>
    <name evidence="1" type="ORF">SAMN05421869_102104</name>
</gene>
<dbReference type="EMBL" id="FNDJ01000002">
    <property type="protein sequence ID" value="SDH36007.1"/>
    <property type="molecule type" value="Genomic_DNA"/>
</dbReference>
<evidence type="ECO:0000313" key="1">
    <source>
        <dbReference type="EMBL" id="SDH36007.1"/>
    </source>
</evidence>
<accession>A0A1G8BS37</accession>
<dbReference type="AlphaFoldDB" id="A0A1G8BS37"/>
<sequence length="145" mass="16466">MTAREEELIWCEVRLDDVAGVVGSYELWKDGPWYHRVDWHRVCEAFDGFLQRNAVDGVVTDLPARLREVEERLGQREREGLRALVLEPITITQVQLTNGGHRLAAMWQQGVRVVPGLFCRGDVGASITPDQVYPTPQTVPRISRS</sequence>
<proteinExistence type="predicted"/>
<dbReference type="OrthoDB" id="9940144at2"/>